<feature type="transmembrane region" description="Helical" evidence="6">
    <location>
        <begin position="20"/>
        <end position="38"/>
    </location>
</feature>
<feature type="transmembrane region" description="Helical" evidence="6">
    <location>
        <begin position="45"/>
        <end position="62"/>
    </location>
</feature>
<evidence type="ECO:0000313" key="8">
    <source>
        <dbReference type="Proteomes" id="UP000733744"/>
    </source>
</evidence>
<evidence type="ECO:0000313" key="7">
    <source>
        <dbReference type="EMBL" id="TRX01275.1"/>
    </source>
</evidence>
<keyword evidence="3 6" id="KW-0812">Transmembrane</keyword>
<protein>
    <recommendedName>
        <fullName evidence="9">Membrane protein (Fun14 family)</fullName>
    </recommendedName>
</protein>
<evidence type="ECO:0000256" key="6">
    <source>
        <dbReference type="SAM" id="Phobius"/>
    </source>
</evidence>
<keyword evidence="4 6" id="KW-1133">Transmembrane helix</keyword>
<evidence type="ECO:0000256" key="5">
    <source>
        <dbReference type="ARBA" id="ARBA00023136"/>
    </source>
</evidence>
<comment type="similarity">
    <text evidence="2">Belongs to the FUN14 family.</text>
</comment>
<keyword evidence="5 6" id="KW-0472">Membrane</keyword>
<accession>A0ABY3CFW8</accession>
<organism evidence="7 8">
    <name type="scientific">Candidatus Methylobacter oryzae</name>
    <dbReference type="NCBI Taxonomy" id="2497749"/>
    <lineage>
        <taxon>Bacteria</taxon>
        <taxon>Pseudomonadati</taxon>
        <taxon>Pseudomonadota</taxon>
        <taxon>Gammaproteobacteria</taxon>
        <taxon>Methylococcales</taxon>
        <taxon>Methylococcaceae</taxon>
        <taxon>Methylobacter</taxon>
    </lineage>
</organism>
<evidence type="ECO:0000256" key="3">
    <source>
        <dbReference type="ARBA" id="ARBA00022692"/>
    </source>
</evidence>
<gene>
    <name evidence="7" type="ORF">EKO24_004150</name>
</gene>
<proteinExistence type="inferred from homology"/>
<evidence type="ECO:0008006" key="9">
    <source>
        <dbReference type="Google" id="ProtNLM"/>
    </source>
</evidence>
<evidence type="ECO:0000256" key="1">
    <source>
        <dbReference type="ARBA" id="ARBA00004370"/>
    </source>
</evidence>
<dbReference type="EMBL" id="RYFG02000021">
    <property type="protein sequence ID" value="TRX01275.1"/>
    <property type="molecule type" value="Genomic_DNA"/>
</dbReference>
<dbReference type="Proteomes" id="UP000733744">
    <property type="component" value="Unassembled WGS sequence"/>
</dbReference>
<evidence type="ECO:0000256" key="2">
    <source>
        <dbReference type="ARBA" id="ARBA00009160"/>
    </source>
</evidence>
<dbReference type="Pfam" id="PF04930">
    <property type="entry name" value="FUN14"/>
    <property type="match status" value="1"/>
</dbReference>
<sequence length="115" mass="11965">MNTPPVDTASSTDIFSSTFLIGNIGAPFVIGLAVGYFAKKMLRTMLFLGGAAVVLLFAAEYYDIINITDEKLQHAATVATEAAKSSGGFLVDRLTSITSKGVSGAGGFFVGFKMG</sequence>
<keyword evidence="8" id="KW-1185">Reference proteome</keyword>
<dbReference type="RefSeq" id="WP_127030181.1">
    <property type="nucleotide sequence ID" value="NZ_RYFG02000021.1"/>
</dbReference>
<comment type="caution">
    <text evidence="7">The sequence shown here is derived from an EMBL/GenBank/DDBJ whole genome shotgun (WGS) entry which is preliminary data.</text>
</comment>
<name>A0ABY3CFW8_9GAMM</name>
<dbReference type="InterPro" id="IPR007014">
    <property type="entry name" value="FUN14"/>
</dbReference>
<comment type="subcellular location">
    <subcellularLocation>
        <location evidence="1">Membrane</location>
    </subcellularLocation>
</comment>
<reference evidence="7 8" key="1">
    <citation type="journal article" date="2019" name="Antonie Van Leeuwenhoek">
        <title>Description of 'Ca. Methylobacter oryzae' KRF1, a novel species from the environmentally important Methylobacter clade 2.</title>
        <authorList>
            <person name="Khatri K."/>
            <person name="Mohite J.A."/>
            <person name="Pandit P.S."/>
            <person name="Bahulikar R."/>
            <person name="Rahalkar M.C."/>
        </authorList>
    </citation>
    <scope>NUCLEOTIDE SEQUENCE [LARGE SCALE GENOMIC DNA]</scope>
    <source>
        <strain evidence="7 8">KRF1</strain>
    </source>
</reference>
<evidence type="ECO:0000256" key="4">
    <source>
        <dbReference type="ARBA" id="ARBA00022989"/>
    </source>
</evidence>